<dbReference type="EMBL" id="JACXVP010000001">
    <property type="protein sequence ID" value="KAG5631221.1"/>
    <property type="molecule type" value="Genomic_DNA"/>
</dbReference>
<protein>
    <submittedName>
        <fullName evidence="2">Uncharacterized protein</fullName>
    </submittedName>
</protein>
<feature type="region of interest" description="Disordered" evidence="1">
    <location>
        <begin position="28"/>
        <end position="63"/>
    </location>
</feature>
<name>A0A9J6B389_SOLCO</name>
<evidence type="ECO:0000313" key="2">
    <source>
        <dbReference type="EMBL" id="KAG5631221.1"/>
    </source>
</evidence>
<comment type="caution">
    <text evidence="2">The sequence shown here is derived from an EMBL/GenBank/DDBJ whole genome shotgun (WGS) entry which is preliminary data.</text>
</comment>
<proteinExistence type="predicted"/>
<sequence length="63" mass="7381">MEIMNEDTKVQGHKEEECINLHLDLRVDNDEENGQSKGNEATKWTKPNSSNIQERTKRLKIEK</sequence>
<dbReference type="AlphaFoldDB" id="A0A9J6B389"/>
<dbReference type="Proteomes" id="UP000824120">
    <property type="component" value="Chromosome 1"/>
</dbReference>
<organism evidence="2 3">
    <name type="scientific">Solanum commersonii</name>
    <name type="common">Commerson's wild potato</name>
    <name type="synonym">Commerson's nightshade</name>
    <dbReference type="NCBI Taxonomy" id="4109"/>
    <lineage>
        <taxon>Eukaryota</taxon>
        <taxon>Viridiplantae</taxon>
        <taxon>Streptophyta</taxon>
        <taxon>Embryophyta</taxon>
        <taxon>Tracheophyta</taxon>
        <taxon>Spermatophyta</taxon>
        <taxon>Magnoliopsida</taxon>
        <taxon>eudicotyledons</taxon>
        <taxon>Gunneridae</taxon>
        <taxon>Pentapetalae</taxon>
        <taxon>asterids</taxon>
        <taxon>lamiids</taxon>
        <taxon>Solanales</taxon>
        <taxon>Solanaceae</taxon>
        <taxon>Solanoideae</taxon>
        <taxon>Solaneae</taxon>
        <taxon>Solanum</taxon>
    </lineage>
</organism>
<feature type="compositionally biased region" description="Basic and acidic residues" evidence="1">
    <location>
        <begin position="54"/>
        <end position="63"/>
    </location>
</feature>
<keyword evidence="3" id="KW-1185">Reference proteome</keyword>
<evidence type="ECO:0000256" key="1">
    <source>
        <dbReference type="SAM" id="MobiDB-lite"/>
    </source>
</evidence>
<gene>
    <name evidence="2" type="ORF">H5410_002938</name>
</gene>
<accession>A0A9J6B389</accession>
<reference evidence="2 3" key="1">
    <citation type="submission" date="2020-09" db="EMBL/GenBank/DDBJ databases">
        <title>De no assembly of potato wild relative species, Solanum commersonii.</title>
        <authorList>
            <person name="Cho K."/>
        </authorList>
    </citation>
    <scope>NUCLEOTIDE SEQUENCE [LARGE SCALE GENOMIC DNA]</scope>
    <source>
        <strain evidence="2">LZ3.2</strain>
        <tissue evidence="2">Leaf</tissue>
    </source>
</reference>
<evidence type="ECO:0000313" key="3">
    <source>
        <dbReference type="Proteomes" id="UP000824120"/>
    </source>
</evidence>